<name>A0A0C3P4H2_PHLG1</name>
<evidence type="ECO:0000313" key="1">
    <source>
        <dbReference type="EMBL" id="KIP12884.1"/>
    </source>
</evidence>
<dbReference type="EMBL" id="KN840438">
    <property type="protein sequence ID" value="KIP12884.1"/>
    <property type="molecule type" value="Genomic_DNA"/>
</dbReference>
<sequence>MVICDLDELQLSGLDELEPPPPYDEDYDVDVYDFWYSTSPPILAPARAAAPFVQQALSRQPTTRRVVANPRARPIFSPRLSHHVPSDERPNASILFLPVSGFILDAKAWSHVTNQPPLPDRYHRAERLEDAPDGLVSSTAESPPCVDGRPTQFLSSFSNLEATQMGDLDSLALPPRLPAYSPPEVPTAEDELIRILKRQGYSPFFGSGFVSRVSTKLRTLWSKIQHIALELLKFKRLKGPTA</sequence>
<gene>
    <name evidence="1" type="ORF">PHLGIDRAFT_489049</name>
</gene>
<protein>
    <submittedName>
        <fullName evidence="1">Uncharacterized protein</fullName>
    </submittedName>
</protein>
<accession>A0A0C3P4H2</accession>
<proteinExistence type="predicted"/>
<keyword evidence="2" id="KW-1185">Reference proteome</keyword>
<evidence type="ECO:0000313" key="2">
    <source>
        <dbReference type="Proteomes" id="UP000053257"/>
    </source>
</evidence>
<dbReference type="AlphaFoldDB" id="A0A0C3P4H2"/>
<reference evidence="1 2" key="1">
    <citation type="journal article" date="2014" name="PLoS Genet.">
        <title>Analysis of the Phlebiopsis gigantea genome, transcriptome and secretome provides insight into its pioneer colonization strategies of wood.</title>
        <authorList>
            <person name="Hori C."/>
            <person name="Ishida T."/>
            <person name="Igarashi K."/>
            <person name="Samejima M."/>
            <person name="Suzuki H."/>
            <person name="Master E."/>
            <person name="Ferreira P."/>
            <person name="Ruiz-Duenas F.J."/>
            <person name="Held B."/>
            <person name="Canessa P."/>
            <person name="Larrondo L.F."/>
            <person name="Schmoll M."/>
            <person name="Druzhinina I.S."/>
            <person name="Kubicek C.P."/>
            <person name="Gaskell J.A."/>
            <person name="Kersten P."/>
            <person name="St John F."/>
            <person name="Glasner J."/>
            <person name="Sabat G."/>
            <person name="Splinter BonDurant S."/>
            <person name="Syed K."/>
            <person name="Yadav J."/>
            <person name="Mgbeahuruike A.C."/>
            <person name="Kovalchuk A."/>
            <person name="Asiegbu F.O."/>
            <person name="Lackner G."/>
            <person name="Hoffmeister D."/>
            <person name="Rencoret J."/>
            <person name="Gutierrez A."/>
            <person name="Sun H."/>
            <person name="Lindquist E."/>
            <person name="Barry K."/>
            <person name="Riley R."/>
            <person name="Grigoriev I.V."/>
            <person name="Henrissat B."/>
            <person name="Kues U."/>
            <person name="Berka R.M."/>
            <person name="Martinez A.T."/>
            <person name="Covert S.F."/>
            <person name="Blanchette R.A."/>
            <person name="Cullen D."/>
        </authorList>
    </citation>
    <scope>NUCLEOTIDE SEQUENCE [LARGE SCALE GENOMIC DNA]</scope>
    <source>
        <strain evidence="1 2">11061_1 CR5-6</strain>
    </source>
</reference>
<dbReference type="Proteomes" id="UP000053257">
    <property type="component" value="Unassembled WGS sequence"/>
</dbReference>
<dbReference type="HOGENOM" id="CLU_1147529_0_0_1"/>
<organism evidence="1 2">
    <name type="scientific">Phlebiopsis gigantea (strain 11061_1 CR5-6)</name>
    <name type="common">White-rot fungus</name>
    <name type="synonym">Peniophora gigantea</name>
    <dbReference type="NCBI Taxonomy" id="745531"/>
    <lineage>
        <taxon>Eukaryota</taxon>
        <taxon>Fungi</taxon>
        <taxon>Dikarya</taxon>
        <taxon>Basidiomycota</taxon>
        <taxon>Agaricomycotina</taxon>
        <taxon>Agaricomycetes</taxon>
        <taxon>Polyporales</taxon>
        <taxon>Phanerochaetaceae</taxon>
        <taxon>Phlebiopsis</taxon>
    </lineage>
</organism>